<protein>
    <submittedName>
        <fullName evidence="6">(pine wood nematode) hypothetical protein</fullName>
    </submittedName>
</protein>
<dbReference type="GO" id="GO:0016020">
    <property type="term" value="C:membrane"/>
    <property type="evidence" value="ECO:0007669"/>
    <property type="project" value="UniProtKB-SubCell"/>
</dbReference>
<dbReference type="Proteomes" id="UP000582659">
    <property type="component" value="Unassembled WGS sequence"/>
</dbReference>
<dbReference type="EMBL" id="CAJFDI010000005">
    <property type="protein sequence ID" value="CAD5231276.1"/>
    <property type="molecule type" value="Genomic_DNA"/>
</dbReference>
<feature type="transmembrane region" description="Helical" evidence="5">
    <location>
        <begin position="149"/>
        <end position="174"/>
    </location>
</feature>
<organism evidence="6 7">
    <name type="scientific">Bursaphelenchus xylophilus</name>
    <name type="common">Pinewood nematode worm</name>
    <name type="synonym">Aphelenchoides xylophilus</name>
    <dbReference type="NCBI Taxonomy" id="6326"/>
    <lineage>
        <taxon>Eukaryota</taxon>
        <taxon>Metazoa</taxon>
        <taxon>Ecdysozoa</taxon>
        <taxon>Nematoda</taxon>
        <taxon>Chromadorea</taxon>
        <taxon>Rhabditida</taxon>
        <taxon>Tylenchina</taxon>
        <taxon>Tylenchomorpha</taxon>
        <taxon>Aphelenchoidea</taxon>
        <taxon>Aphelenchoididae</taxon>
        <taxon>Bursaphelenchus</taxon>
    </lineage>
</organism>
<sequence>MIHGMESNYSMDWDKMRSDPYLEGREDWYYRMLSYTKIIGAVNLICQLYFVVRIAYSTALHINFRISVCNTIISLELMSLTEGLAHFYNDYTVFIEPRFWPNVGCIAVGVINNIAVFGSASAMFMLALERHLAYRLVDVYEEKPNTLGCALGTIVVLQSSICGAALWCYFVVYLSRFDVYTSRLGCAATDVTWQWQFGAYVLAFGSCAAGLVWVRILSRRAKLSKKTRLNLKNLSARYQATENYQTMCSIYRSMFFYLLLTVVGITSGALRGYVVYHHGENTISSRMLVTVSHIYDFIYLII</sequence>
<evidence type="ECO:0000313" key="6">
    <source>
        <dbReference type="EMBL" id="CAD5231276.1"/>
    </source>
</evidence>
<evidence type="ECO:0000256" key="2">
    <source>
        <dbReference type="ARBA" id="ARBA00022692"/>
    </source>
</evidence>
<accession>A0A7I8X567</accession>
<keyword evidence="4 5" id="KW-0472">Membrane</keyword>
<reference evidence="6" key="1">
    <citation type="submission" date="2020-09" db="EMBL/GenBank/DDBJ databases">
        <authorList>
            <person name="Kikuchi T."/>
        </authorList>
    </citation>
    <scope>NUCLEOTIDE SEQUENCE</scope>
    <source>
        <strain evidence="6">Ka4C1</strain>
    </source>
</reference>
<comment type="caution">
    <text evidence="6">The sequence shown here is derived from an EMBL/GenBank/DDBJ whole genome shotgun (WGS) entry which is preliminary data.</text>
</comment>
<evidence type="ECO:0000256" key="3">
    <source>
        <dbReference type="ARBA" id="ARBA00022989"/>
    </source>
</evidence>
<proteinExistence type="predicted"/>
<feature type="transmembrane region" description="Helical" evidence="5">
    <location>
        <begin position="197"/>
        <end position="218"/>
    </location>
</feature>
<dbReference type="AlphaFoldDB" id="A0A7I8X567"/>
<dbReference type="Pfam" id="PF10292">
    <property type="entry name" value="7TM_GPCR_Srab"/>
    <property type="match status" value="1"/>
</dbReference>
<dbReference type="InterPro" id="IPR019408">
    <property type="entry name" value="7TM_GPCR_serpentine_rcpt_Srab"/>
</dbReference>
<keyword evidence="2 5" id="KW-0812">Transmembrane</keyword>
<evidence type="ECO:0000256" key="5">
    <source>
        <dbReference type="SAM" id="Phobius"/>
    </source>
</evidence>
<dbReference type="Proteomes" id="UP000659654">
    <property type="component" value="Unassembled WGS sequence"/>
</dbReference>
<evidence type="ECO:0000256" key="1">
    <source>
        <dbReference type="ARBA" id="ARBA00004141"/>
    </source>
</evidence>
<dbReference type="InterPro" id="IPR053286">
    <property type="entry name" value="Nematode_rcpt-like_srab"/>
</dbReference>
<evidence type="ECO:0000313" key="7">
    <source>
        <dbReference type="Proteomes" id="UP000659654"/>
    </source>
</evidence>
<dbReference type="EMBL" id="CAJFCV020000005">
    <property type="protein sequence ID" value="CAG9122433.1"/>
    <property type="molecule type" value="Genomic_DNA"/>
</dbReference>
<dbReference type="PANTHER" id="PTHR46561">
    <property type="entry name" value="SERPENTINE RECEPTOR, CLASS AB (CLASS A-LIKE)-RELATED"/>
    <property type="match status" value="1"/>
</dbReference>
<dbReference type="PANTHER" id="PTHR46561:SF11">
    <property type="entry name" value="SERPENTINE RECEPTOR CLASS ALPHA_BETA-14"/>
    <property type="match status" value="1"/>
</dbReference>
<keyword evidence="3 5" id="KW-1133">Transmembrane helix</keyword>
<comment type="subcellular location">
    <subcellularLocation>
        <location evidence="1">Membrane</location>
        <topology evidence="1">Multi-pass membrane protein</topology>
    </subcellularLocation>
</comment>
<evidence type="ECO:0000256" key="4">
    <source>
        <dbReference type="ARBA" id="ARBA00023136"/>
    </source>
</evidence>
<keyword evidence="7" id="KW-1185">Reference proteome</keyword>
<gene>
    <name evidence="6" type="ORF">BXYJ_LOCUS11400</name>
</gene>
<feature type="transmembrane region" description="Helical" evidence="5">
    <location>
        <begin position="100"/>
        <end position="128"/>
    </location>
</feature>
<feature type="transmembrane region" description="Helical" evidence="5">
    <location>
        <begin position="38"/>
        <end position="56"/>
    </location>
</feature>
<name>A0A7I8X567_BURXY</name>
<feature type="transmembrane region" description="Helical" evidence="5">
    <location>
        <begin position="255"/>
        <end position="276"/>
    </location>
</feature>